<reference evidence="1 2" key="1">
    <citation type="submission" date="2018-10" db="EMBL/GenBank/DDBJ databases">
        <title>A high-quality apple genome assembly.</title>
        <authorList>
            <person name="Hu J."/>
        </authorList>
    </citation>
    <scope>NUCLEOTIDE SEQUENCE [LARGE SCALE GENOMIC DNA]</scope>
    <source>
        <strain evidence="2">cv. HFTH1</strain>
        <tissue evidence="1">Young leaf</tissue>
    </source>
</reference>
<keyword evidence="2" id="KW-1185">Reference proteome</keyword>
<organism evidence="1 2">
    <name type="scientific">Malus domestica</name>
    <name type="common">Apple</name>
    <name type="synonym">Pyrus malus</name>
    <dbReference type="NCBI Taxonomy" id="3750"/>
    <lineage>
        <taxon>Eukaryota</taxon>
        <taxon>Viridiplantae</taxon>
        <taxon>Streptophyta</taxon>
        <taxon>Embryophyta</taxon>
        <taxon>Tracheophyta</taxon>
        <taxon>Spermatophyta</taxon>
        <taxon>Magnoliopsida</taxon>
        <taxon>eudicotyledons</taxon>
        <taxon>Gunneridae</taxon>
        <taxon>Pentapetalae</taxon>
        <taxon>rosids</taxon>
        <taxon>fabids</taxon>
        <taxon>Rosales</taxon>
        <taxon>Rosaceae</taxon>
        <taxon>Amygdaloideae</taxon>
        <taxon>Maleae</taxon>
        <taxon>Malus</taxon>
    </lineage>
</organism>
<dbReference type="Proteomes" id="UP000290289">
    <property type="component" value="Chromosome 14"/>
</dbReference>
<proteinExistence type="predicted"/>
<sequence length="116" mass="13225">MSNPMWHDMEWQQRGMLASSQLSIKPLIVPEISSSSVLSFSLTSTSPYLLGPFKSLCRTIKPRWLRHYYMLDDLAFWLPTQILNDEDPPTMELNSNTMKSGGFGLRFDADAPNAQK</sequence>
<dbReference type="EMBL" id="RDQH01000340">
    <property type="protein sequence ID" value="RXH76087.1"/>
    <property type="molecule type" value="Genomic_DNA"/>
</dbReference>
<evidence type="ECO:0000313" key="2">
    <source>
        <dbReference type="Proteomes" id="UP000290289"/>
    </source>
</evidence>
<evidence type="ECO:0000313" key="1">
    <source>
        <dbReference type="EMBL" id="RXH76087.1"/>
    </source>
</evidence>
<dbReference type="AlphaFoldDB" id="A0A498I2D9"/>
<name>A0A498I2D9_MALDO</name>
<gene>
    <name evidence="1" type="ORF">DVH24_001666</name>
</gene>
<comment type="caution">
    <text evidence="1">The sequence shown here is derived from an EMBL/GenBank/DDBJ whole genome shotgun (WGS) entry which is preliminary data.</text>
</comment>
<accession>A0A498I2D9</accession>
<protein>
    <submittedName>
        <fullName evidence="1">Uncharacterized protein</fullName>
    </submittedName>
</protein>